<dbReference type="GO" id="GO:0005886">
    <property type="term" value="C:plasma membrane"/>
    <property type="evidence" value="ECO:0007669"/>
    <property type="project" value="UniProtKB-SubCell"/>
</dbReference>
<evidence type="ECO:0000313" key="11">
    <source>
        <dbReference type="EMBL" id="APM40035.1"/>
    </source>
</evidence>
<dbReference type="InterPro" id="IPR052157">
    <property type="entry name" value="BCAA_transport_permease"/>
</dbReference>
<dbReference type="InterPro" id="IPR037294">
    <property type="entry name" value="ABC_BtuC-like"/>
</dbReference>
<dbReference type="GO" id="GO:0015190">
    <property type="term" value="F:L-leucine transmembrane transporter activity"/>
    <property type="evidence" value="ECO:0007669"/>
    <property type="project" value="TreeGrafter"/>
</dbReference>
<evidence type="ECO:0000256" key="3">
    <source>
        <dbReference type="ARBA" id="ARBA00022475"/>
    </source>
</evidence>
<dbReference type="Proteomes" id="UP000184604">
    <property type="component" value="Chromosome"/>
</dbReference>
<dbReference type="GO" id="GO:0042941">
    <property type="term" value="P:D-alanine transmembrane transport"/>
    <property type="evidence" value="ECO:0007669"/>
    <property type="project" value="TreeGrafter"/>
</dbReference>
<evidence type="ECO:0000256" key="5">
    <source>
        <dbReference type="ARBA" id="ARBA00022692"/>
    </source>
</evidence>
<dbReference type="PANTHER" id="PTHR11795">
    <property type="entry name" value="BRANCHED-CHAIN AMINO ACID TRANSPORT SYSTEM PERMEASE PROTEIN LIVH"/>
    <property type="match status" value="1"/>
</dbReference>
<keyword evidence="2" id="KW-0813">Transport</keyword>
<keyword evidence="4" id="KW-0997">Cell inner membrane</keyword>
<evidence type="ECO:0000313" key="12">
    <source>
        <dbReference type="Proteomes" id="UP000184604"/>
    </source>
</evidence>
<keyword evidence="8 10" id="KW-0472">Membrane</keyword>
<accession>A0A1L5FAJ2</accession>
<evidence type="ECO:0000256" key="10">
    <source>
        <dbReference type="SAM" id="Phobius"/>
    </source>
</evidence>
<dbReference type="OrthoDB" id="9807115at2"/>
<reference evidence="11 12" key="1">
    <citation type="submission" date="2016-12" db="EMBL/GenBank/DDBJ databases">
        <title>Complete genome sequence of Clostridium kluyveri JZZ isolated from the pit mud of a Chinese flavor liquor-making factory.</title>
        <authorList>
            <person name="Wang Y."/>
        </authorList>
    </citation>
    <scope>NUCLEOTIDE SEQUENCE [LARGE SCALE GENOMIC DNA]</scope>
    <source>
        <strain evidence="11 12">JZZ</strain>
    </source>
</reference>
<evidence type="ECO:0000256" key="9">
    <source>
        <dbReference type="ARBA" id="ARBA00037998"/>
    </source>
</evidence>
<keyword evidence="5 10" id="KW-0812">Transmembrane</keyword>
<dbReference type="GO" id="GO:0005304">
    <property type="term" value="F:L-valine transmembrane transporter activity"/>
    <property type="evidence" value="ECO:0007669"/>
    <property type="project" value="TreeGrafter"/>
</dbReference>
<keyword evidence="6" id="KW-0029">Amino-acid transport</keyword>
<dbReference type="PANTHER" id="PTHR11795:SF371">
    <property type="entry name" value="HIGH-AFFINITY BRANCHED-CHAIN AMINO ACID TRANSPORT SYSTEM PERMEASE PROTEIN LIVH"/>
    <property type="match status" value="1"/>
</dbReference>
<dbReference type="Pfam" id="PF02653">
    <property type="entry name" value="BPD_transp_2"/>
    <property type="match status" value="1"/>
</dbReference>
<proteinExistence type="inferred from homology"/>
<dbReference type="AlphaFoldDB" id="A0A1L5FAJ2"/>
<feature type="transmembrane region" description="Helical" evidence="10">
    <location>
        <begin position="6"/>
        <end position="26"/>
    </location>
</feature>
<dbReference type="GO" id="GO:1903806">
    <property type="term" value="P:L-isoleucine import across plasma membrane"/>
    <property type="evidence" value="ECO:0007669"/>
    <property type="project" value="TreeGrafter"/>
</dbReference>
<gene>
    <name evidence="11" type="ORF">BS101_15455</name>
</gene>
<dbReference type="CDD" id="cd06582">
    <property type="entry name" value="TM_PBP1_LivH_like"/>
    <property type="match status" value="1"/>
</dbReference>
<comment type="similarity">
    <text evidence="9">Belongs to the binding-protein-dependent transport system permease family. LivHM subfamily.</text>
</comment>
<evidence type="ECO:0000256" key="1">
    <source>
        <dbReference type="ARBA" id="ARBA00004651"/>
    </source>
</evidence>
<dbReference type="GO" id="GO:0015192">
    <property type="term" value="F:L-phenylalanine transmembrane transporter activity"/>
    <property type="evidence" value="ECO:0007669"/>
    <property type="project" value="TreeGrafter"/>
</dbReference>
<dbReference type="GO" id="GO:0015188">
    <property type="term" value="F:L-isoleucine transmembrane transporter activity"/>
    <property type="evidence" value="ECO:0007669"/>
    <property type="project" value="TreeGrafter"/>
</dbReference>
<evidence type="ECO:0000256" key="6">
    <source>
        <dbReference type="ARBA" id="ARBA00022970"/>
    </source>
</evidence>
<protein>
    <submittedName>
        <fullName evidence="11">Branched-chain amino acid ABC transporter permease</fullName>
    </submittedName>
</protein>
<dbReference type="EMBL" id="CP018335">
    <property type="protein sequence ID" value="APM40035.1"/>
    <property type="molecule type" value="Genomic_DNA"/>
</dbReference>
<evidence type="ECO:0000256" key="2">
    <source>
        <dbReference type="ARBA" id="ARBA00022448"/>
    </source>
</evidence>
<feature type="transmembrane region" description="Helical" evidence="10">
    <location>
        <begin position="226"/>
        <end position="253"/>
    </location>
</feature>
<dbReference type="RefSeq" id="WP_073539645.1">
    <property type="nucleotide sequence ID" value="NZ_CP018335.1"/>
</dbReference>
<feature type="transmembrane region" description="Helical" evidence="10">
    <location>
        <begin position="139"/>
        <end position="159"/>
    </location>
</feature>
<dbReference type="InterPro" id="IPR001851">
    <property type="entry name" value="ABC_transp_permease"/>
</dbReference>
<organism evidence="11 12">
    <name type="scientific">Clostridium kluyveri</name>
    <dbReference type="NCBI Taxonomy" id="1534"/>
    <lineage>
        <taxon>Bacteria</taxon>
        <taxon>Bacillati</taxon>
        <taxon>Bacillota</taxon>
        <taxon>Clostridia</taxon>
        <taxon>Eubacteriales</taxon>
        <taxon>Clostridiaceae</taxon>
        <taxon>Clostridium</taxon>
    </lineage>
</organism>
<feature type="transmembrane region" description="Helical" evidence="10">
    <location>
        <begin position="59"/>
        <end position="78"/>
    </location>
</feature>
<name>A0A1L5FAJ2_CLOKL</name>
<sequence length="291" mass="31157">MNFAQQLVNGLALGGVYALIAIGYTMVYGIVKLMNFAHGDIYMAGAFFGFLAVKNLNSGFIPTLIIAMVGSALLGIIIEKIAYKPLRNSSRITLFITSMGISLLLENGFRVIFGPNPRPFPELLKVRLYKIGDFQINNLQIVTLLICFILVILLQIIVYRTKIGKAMRAASFDTEATELMGINVNNTISLTFAIGSALAAAAGVLIGMSYPKIDPYMGMIPGLKAFIAAVVGGIGLIPGAMVGGIVLGISEIFTKAFISTKLSDGIAYIILIIILIFKPSGLLGKKVNEKV</sequence>
<evidence type="ECO:0000256" key="4">
    <source>
        <dbReference type="ARBA" id="ARBA00022519"/>
    </source>
</evidence>
<feature type="transmembrane region" description="Helical" evidence="10">
    <location>
        <begin position="188"/>
        <end position="206"/>
    </location>
</feature>
<dbReference type="Gene3D" id="1.10.3470.10">
    <property type="entry name" value="ABC transporter involved in vitamin B12 uptake, BtuC"/>
    <property type="match status" value="1"/>
</dbReference>
<keyword evidence="3" id="KW-1003">Cell membrane</keyword>
<keyword evidence="7 10" id="KW-1133">Transmembrane helix</keyword>
<feature type="transmembrane region" description="Helical" evidence="10">
    <location>
        <begin position="265"/>
        <end position="284"/>
    </location>
</feature>
<feature type="transmembrane region" description="Helical" evidence="10">
    <location>
        <begin position="90"/>
        <end position="113"/>
    </location>
</feature>
<evidence type="ECO:0000256" key="8">
    <source>
        <dbReference type="ARBA" id="ARBA00023136"/>
    </source>
</evidence>
<dbReference type="GO" id="GO:0015808">
    <property type="term" value="P:L-alanine transport"/>
    <property type="evidence" value="ECO:0007669"/>
    <property type="project" value="TreeGrafter"/>
</dbReference>
<comment type="subcellular location">
    <subcellularLocation>
        <location evidence="1">Cell membrane</location>
        <topology evidence="1">Multi-pass membrane protein</topology>
    </subcellularLocation>
</comment>
<evidence type="ECO:0000256" key="7">
    <source>
        <dbReference type="ARBA" id="ARBA00022989"/>
    </source>
</evidence>